<dbReference type="InterPro" id="IPR012317">
    <property type="entry name" value="Poly(ADP-ribose)pol_cat_dom"/>
</dbReference>
<organism evidence="7">
    <name type="scientific">Capitella teleta</name>
    <name type="common">Polychaete worm</name>
    <dbReference type="NCBI Taxonomy" id="283909"/>
    <lineage>
        <taxon>Eukaryota</taxon>
        <taxon>Metazoa</taxon>
        <taxon>Spiralia</taxon>
        <taxon>Lophotrochozoa</taxon>
        <taxon>Annelida</taxon>
        <taxon>Polychaeta</taxon>
        <taxon>Sedentaria</taxon>
        <taxon>Scolecida</taxon>
        <taxon>Capitellidae</taxon>
        <taxon>Capitella</taxon>
    </lineage>
</organism>
<dbReference type="InterPro" id="IPR004170">
    <property type="entry name" value="WWE_dom"/>
</dbReference>
<dbReference type="PROSITE" id="PS50918">
    <property type="entry name" value="WWE"/>
    <property type="match status" value="1"/>
</dbReference>
<dbReference type="GO" id="GO:0003950">
    <property type="term" value="F:NAD+ poly-ADP-ribosyltransferase activity"/>
    <property type="evidence" value="ECO:0007669"/>
    <property type="project" value="UniProtKB-UniRule"/>
</dbReference>
<dbReference type="Pfam" id="PF00644">
    <property type="entry name" value="PARP"/>
    <property type="match status" value="1"/>
</dbReference>
<proteinExistence type="inferred from homology"/>
<evidence type="ECO:0000256" key="4">
    <source>
        <dbReference type="RuleBase" id="RU362114"/>
    </source>
</evidence>
<dbReference type="CDD" id="cd01439">
    <property type="entry name" value="TCCD_inducible_PARP_like"/>
    <property type="match status" value="1"/>
</dbReference>
<keyword evidence="4" id="KW-0520">NAD</keyword>
<dbReference type="EC" id="2.4.2.-" evidence="4"/>
<reference evidence="9" key="1">
    <citation type="submission" date="2012-12" db="EMBL/GenBank/DDBJ databases">
        <authorList>
            <person name="Hellsten U."/>
            <person name="Grimwood J."/>
            <person name="Chapman J.A."/>
            <person name="Shapiro H."/>
            <person name="Aerts A."/>
            <person name="Otillar R.P."/>
            <person name="Terry A.Y."/>
            <person name="Boore J.L."/>
            <person name="Simakov O."/>
            <person name="Marletaz F."/>
            <person name="Cho S.-J."/>
            <person name="Edsinger-Gonzales E."/>
            <person name="Havlak P."/>
            <person name="Kuo D.-H."/>
            <person name="Larsson T."/>
            <person name="Lv J."/>
            <person name="Arendt D."/>
            <person name="Savage R."/>
            <person name="Osoegawa K."/>
            <person name="de Jong P."/>
            <person name="Lindberg D.R."/>
            <person name="Seaver E.C."/>
            <person name="Weisblat D.A."/>
            <person name="Putnam N.H."/>
            <person name="Grigoriev I.V."/>
            <person name="Rokhsar D.S."/>
        </authorList>
    </citation>
    <scope>NUCLEOTIDE SEQUENCE</scope>
    <source>
        <strain evidence="9">I ESC-2004</strain>
    </source>
</reference>
<dbReference type="Pfam" id="PF02825">
    <property type="entry name" value="WWE"/>
    <property type="match status" value="1"/>
</dbReference>
<dbReference type="AlphaFoldDB" id="R7TL09"/>
<dbReference type="STRING" id="283909.R7TL09"/>
<evidence type="ECO:0000313" key="7">
    <source>
        <dbReference type="EMBL" id="ELT94319.1"/>
    </source>
</evidence>
<comment type="subcellular location">
    <subcellularLocation>
        <location evidence="1">Nucleus</location>
    </subcellularLocation>
</comment>
<dbReference type="Gene3D" id="3.90.228.10">
    <property type="match status" value="1"/>
</dbReference>
<name>R7TL09_CAPTE</name>
<reference evidence="8" key="3">
    <citation type="submission" date="2015-06" db="UniProtKB">
        <authorList>
            <consortium name="EnsemblMetazoa"/>
        </authorList>
    </citation>
    <scope>IDENTIFICATION</scope>
</reference>
<dbReference type="GO" id="GO:0005634">
    <property type="term" value="C:nucleus"/>
    <property type="evidence" value="ECO:0007669"/>
    <property type="project" value="UniProtKB-SubCell"/>
</dbReference>
<keyword evidence="4" id="KW-0808">Transferase</keyword>
<dbReference type="SUPFAM" id="SSF117839">
    <property type="entry name" value="WWE domain"/>
    <property type="match status" value="1"/>
</dbReference>
<evidence type="ECO:0000256" key="3">
    <source>
        <dbReference type="ARBA" id="ARBA00024347"/>
    </source>
</evidence>
<protein>
    <recommendedName>
        <fullName evidence="4">Poly [ADP-ribose] polymerase</fullName>
        <shortName evidence="4">PARP</shortName>
        <ecNumber evidence="4">2.4.2.-</ecNumber>
    </recommendedName>
</protein>
<feature type="domain" description="WWE" evidence="5">
    <location>
        <begin position="17"/>
        <end position="101"/>
    </location>
</feature>
<keyword evidence="9" id="KW-1185">Reference proteome</keyword>
<feature type="domain" description="PARP catalytic" evidence="6">
    <location>
        <begin position="116"/>
        <end position="295"/>
    </location>
</feature>
<dbReference type="SUPFAM" id="SSF56399">
    <property type="entry name" value="ADP-ribosylation"/>
    <property type="match status" value="1"/>
</dbReference>
<dbReference type="InterPro" id="IPR018123">
    <property type="entry name" value="WWE-dom_subgr"/>
</dbReference>
<dbReference type="OrthoDB" id="438889at2759"/>
<dbReference type="OMA" id="HVPAICE"/>
<comment type="similarity">
    <text evidence="3">Belongs to the ARTD/PARP family.</text>
</comment>
<dbReference type="GO" id="GO:1990404">
    <property type="term" value="F:NAD+-protein mono-ADP-ribosyltransferase activity"/>
    <property type="evidence" value="ECO:0007669"/>
    <property type="project" value="TreeGrafter"/>
</dbReference>
<dbReference type="SMART" id="SM00678">
    <property type="entry name" value="WWE"/>
    <property type="match status" value="1"/>
</dbReference>
<dbReference type="InterPro" id="IPR037197">
    <property type="entry name" value="WWE_dom_sf"/>
</dbReference>
<dbReference type="EMBL" id="KB309457">
    <property type="protein sequence ID" value="ELT94319.1"/>
    <property type="molecule type" value="Genomic_DNA"/>
</dbReference>
<evidence type="ECO:0000259" key="5">
    <source>
        <dbReference type="PROSITE" id="PS50918"/>
    </source>
</evidence>
<dbReference type="PROSITE" id="PS51059">
    <property type="entry name" value="PARP_CATALYTIC"/>
    <property type="match status" value="1"/>
</dbReference>
<evidence type="ECO:0000313" key="9">
    <source>
        <dbReference type="Proteomes" id="UP000014760"/>
    </source>
</evidence>
<dbReference type="Proteomes" id="UP000014760">
    <property type="component" value="Unassembled WGS sequence"/>
</dbReference>
<dbReference type="PANTHER" id="PTHR45740:SF2">
    <property type="entry name" value="POLY [ADP-RIBOSE] POLYMERASE"/>
    <property type="match status" value="1"/>
</dbReference>
<dbReference type="InterPro" id="IPR051712">
    <property type="entry name" value="ARTD-AVP"/>
</dbReference>
<accession>R7TL09</accession>
<evidence type="ECO:0000259" key="6">
    <source>
        <dbReference type="PROSITE" id="PS51059"/>
    </source>
</evidence>
<dbReference type="EnsemblMetazoa" id="CapteT97279">
    <property type="protein sequence ID" value="CapteP97279"/>
    <property type="gene ID" value="CapteG97279"/>
</dbReference>
<dbReference type="EMBL" id="AMQN01012343">
    <property type="status" value="NOT_ANNOTATED_CDS"/>
    <property type="molecule type" value="Genomic_DNA"/>
</dbReference>
<dbReference type="HOGENOM" id="CLU_014825_0_0_1"/>
<keyword evidence="2" id="KW-0539">Nucleus</keyword>
<evidence type="ECO:0000256" key="1">
    <source>
        <dbReference type="ARBA" id="ARBA00004123"/>
    </source>
</evidence>
<sequence length="295" mass="34061">MIANGNSYTVRLVTTQSSARSFSRLATEWIWYWKDEYGNWNEYIARDGCNKVGISSKEIEDAYAQSTPQLGFSTESYEYEIDLQHMVQHNLSVSTERPVSRRPRLPLVGGRENSHLPPHWDKQHGSGNIAFVEVNRGCSEWSIIANLFEKTLPNESLKKIVRIQNEELWGSFCWKKKWMQKSLTDDEKLLFHGTKQEYIDRIAQEGFDWRNSGSSVGALFGEGSYFARDASYSKHYTDSRQLFVVRVLVGKTAQGKAHYRKPPSNYNSCVDNPSNPTIYVIFDFAQTYPEYLITY</sequence>
<dbReference type="Gene3D" id="3.30.720.50">
    <property type="match status" value="1"/>
</dbReference>
<keyword evidence="4" id="KW-0328">Glycosyltransferase</keyword>
<dbReference type="PANTHER" id="PTHR45740">
    <property type="entry name" value="POLY [ADP-RIBOSE] POLYMERASE"/>
    <property type="match status" value="1"/>
</dbReference>
<dbReference type="GO" id="GO:0008270">
    <property type="term" value="F:zinc ion binding"/>
    <property type="evidence" value="ECO:0007669"/>
    <property type="project" value="InterPro"/>
</dbReference>
<evidence type="ECO:0000256" key="2">
    <source>
        <dbReference type="ARBA" id="ARBA00023242"/>
    </source>
</evidence>
<gene>
    <name evidence="7" type="ORF">CAPTEDRAFT_97279</name>
</gene>
<evidence type="ECO:0000313" key="8">
    <source>
        <dbReference type="EnsemblMetazoa" id="CapteP97279"/>
    </source>
</evidence>
<reference evidence="7 9" key="2">
    <citation type="journal article" date="2013" name="Nature">
        <title>Insights into bilaterian evolution from three spiralian genomes.</title>
        <authorList>
            <person name="Simakov O."/>
            <person name="Marletaz F."/>
            <person name="Cho S.J."/>
            <person name="Edsinger-Gonzales E."/>
            <person name="Havlak P."/>
            <person name="Hellsten U."/>
            <person name="Kuo D.H."/>
            <person name="Larsson T."/>
            <person name="Lv J."/>
            <person name="Arendt D."/>
            <person name="Savage R."/>
            <person name="Osoegawa K."/>
            <person name="de Jong P."/>
            <person name="Grimwood J."/>
            <person name="Chapman J.A."/>
            <person name="Shapiro H."/>
            <person name="Aerts A."/>
            <person name="Otillar R.P."/>
            <person name="Terry A.Y."/>
            <person name="Boore J.L."/>
            <person name="Grigoriev I.V."/>
            <person name="Lindberg D.R."/>
            <person name="Seaver E.C."/>
            <person name="Weisblat D.A."/>
            <person name="Putnam N.H."/>
            <person name="Rokhsar D.S."/>
        </authorList>
    </citation>
    <scope>NUCLEOTIDE SEQUENCE</scope>
    <source>
        <strain evidence="7 9">I ESC-2004</strain>
    </source>
</reference>